<evidence type="ECO:0000313" key="9">
    <source>
        <dbReference type="Proteomes" id="UP000274786"/>
    </source>
</evidence>
<dbReference type="InterPro" id="IPR000700">
    <property type="entry name" value="PAS-assoc_C"/>
</dbReference>
<evidence type="ECO:0000259" key="6">
    <source>
        <dbReference type="PROSITE" id="PS50110"/>
    </source>
</evidence>
<protein>
    <recommendedName>
        <fullName evidence="2">histidine kinase</fullName>
        <ecNumber evidence="2">2.7.13.3</ecNumber>
    </recommendedName>
</protein>
<dbReference type="SUPFAM" id="SSF47384">
    <property type="entry name" value="Homodimeric domain of signal transducing histidine kinase"/>
    <property type="match status" value="1"/>
</dbReference>
<dbReference type="InterPro" id="IPR000014">
    <property type="entry name" value="PAS"/>
</dbReference>
<dbReference type="Gene3D" id="1.10.287.130">
    <property type="match status" value="1"/>
</dbReference>
<accession>A0A498CMM9</accession>
<dbReference type="PROSITE" id="PS50110">
    <property type="entry name" value="RESPONSE_REGULATORY"/>
    <property type="match status" value="1"/>
</dbReference>
<dbReference type="PANTHER" id="PTHR43065">
    <property type="entry name" value="SENSOR HISTIDINE KINASE"/>
    <property type="match status" value="1"/>
</dbReference>
<dbReference type="Gene3D" id="3.30.450.20">
    <property type="entry name" value="PAS domain"/>
    <property type="match status" value="2"/>
</dbReference>
<dbReference type="AlphaFoldDB" id="A0A498CMM9"/>
<dbReference type="InterPro" id="IPR036890">
    <property type="entry name" value="HATPase_C_sf"/>
</dbReference>
<dbReference type="InterPro" id="IPR035965">
    <property type="entry name" value="PAS-like_dom_sf"/>
</dbReference>
<evidence type="ECO:0000256" key="4">
    <source>
        <dbReference type="PROSITE-ProRule" id="PRU00169"/>
    </source>
</evidence>
<dbReference type="InterPro" id="IPR013656">
    <property type="entry name" value="PAS_4"/>
</dbReference>
<dbReference type="InterPro" id="IPR004358">
    <property type="entry name" value="Sig_transdc_His_kin-like_C"/>
</dbReference>
<dbReference type="PROSITE" id="PS50109">
    <property type="entry name" value="HIS_KIN"/>
    <property type="match status" value="1"/>
</dbReference>
<dbReference type="EC" id="2.7.13.3" evidence="2"/>
<comment type="catalytic activity">
    <reaction evidence="1">
        <text>ATP + protein L-histidine = ADP + protein N-phospho-L-histidine.</text>
        <dbReference type="EC" id="2.7.13.3"/>
    </reaction>
</comment>
<dbReference type="SMART" id="SM00387">
    <property type="entry name" value="HATPase_c"/>
    <property type="match status" value="1"/>
</dbReference>
<dbReference type="PANTHER" id="PTHR43065:SF42">
    <property type="entry name" value="TWO-COMPONENT SENSOR PPRA"/>
    <property type="match status" value="1"/>
</dbReference>
<dbReference type="Pfam" id="PF00512">
    <property type="entry name" value="HisKA"/>
    <property type="match status" value="1"/>
</dbReference>
<dbReference type="InterPro" id="IPR036097">
    <property type="entry name" value="HisK_dim/P_sf"/>
</dbReference>
<dbReference type="SUPFAM" id="SSF55785">
    <property type="entry name" value="PYP-like sensor domain (PAS domain)"/>
    <property type="match status" value="2"/>
</dbReference>
<dbReference type="PROSITE" id="PS50113">
    <property type="entry name" value="PAC"/>
    <property type="match status" value="2"/>
</dbReference>
<reference evidence="8 9" key="1">
    <citation type="submission" date="2018-10" db="EMBL/GenBank/DDBJ databases">
        <title>Comparative analysis of microorganisms from saline springs in Andes Mountain Range, Colombia.</title>
        <authorList>
            <person name="Rubin E."/>
        </authorList>
    </citation>
    <scope>NUCLEOTIDE SEQUENCE [LARGE SCALE GENOMIC DNA]</scope>
    <source>
        <strain evidence="8 9">USBA GBX 843</strain>
    </source>
</reference>
<gene>
    <name evidence="8" type="ORF">BCL79_0770</name>
</gene>
<dbReference type="SUPFAM" id="SSF52172">
    <property type="entry name" value="CheY-like"/>
    <property type="match status" value="1"/>
</dbReference>
<dbReference type="Pfam" id="PF08447">
    <property type="entry name" value="PAS_3"/>
    <property type="match status" value="1"/>
</dbReference>
<dbReference type="SUPFAM" id="SSF55874">
    <property type="entry name" value="ATPase domain of HSP90 chaperone/DNA topoisomerase II/histidine kinase"/>
    <property type="match status" value="1"/>
</dbReference>
<dbReference type="Pfam" id="PF00072">
    <property type="entry name" value="Response_reg"/>
    <property type="match status" value="1"/>
</dbReference>
<dbReference type="InterPro" id="IPR013655">
    <property type="entry name" value="PAS_fold_3"/>
</dbReference>
<feature type="modified residue" description="4-aspartylphosphate" evidence="4">
    <location>
        <position position="660"/>
    </location>
</feature>
<dbReference type="InterPro" id="IPR003661">
    <property type="entry name" value="HisK_dim/P_dom"/>
</dbReference>
<dbReference type="Gene3D" id="3.40.50.2300">
    <property type="match status" value="1"/>
</dbReference>
<dbReference type="Proteomes" id="UP000274786">
    <property type="component" value="Unassembled WGS sequence"/>
</dbReference>
<evidence type="ECO:0000313" key="8">
    <source>
        <dbReference type="EMBL" id="RLK56384.1"/>
    </source>
</evidence>
<dbReference type="Pfam" id="PF08448">
    <property type="entry name" value="PAS_4"/>
    <property type="match status" value="1"/>
</dbReference>
<dbReference type="InterPro" id="IPR005467">
    <property type="entry name" value="His_kinase_dom"/>
</dbReference>
<evidence type="ECO:0000259" key="7">
    <source>
        <dbReference type="PROSITE" id="PS50113"/>
    </source>
</evidence>
<dbReference type="InterPro" id="IPR011006">
    <property type="entry name" value="CheY-like_superfamily"/>
</dbReference>
<dbReference type="SMART" id="SM00448">
    <property type="entry name" value="REC"/>
    <property type="match status" value="1"/>
</dbReference>
<feature type="domain" description="PAC" evidence="7">
    <location>
        <begin position="266"/>
        <end position="318"/>
    </location>
</feature>
<dbReference type="InterPro" id="IPR003594">
    <property type="entry name" value="HATPase_dom"/>
</dbReference>
<feature type="domain" description="PAC" evidence="7">
    <location>
        <begin position="97"/>
        <end position="152"/>
    </location>
</feature>
<dbReference type="PRINTS" id="PR00344">
    <property type="entry name" value="BCTRLSENSOR"/>
</dbReference>
<dbReference type="Pfam" id="PF02518">
    <property type="entry name" value="HATPase_c"/>
    <property type="match status" value="1"/>
</dbReference>
<feature type="domain" description="Histidine kinase" evidence="5">
    <location>
        <begin position="363"/>
        <end position="587"/>
    </location>
</feature>
<name>A0A498CMM9_9GAMM</name>
<evidence type="ECO:0000259" key="5">
    <source>
        <dbReference type="PROSITE" id="PS50109"/>
    </source>
</evidence>
<proteinExistence type="predicted"/>
<feature type="domain" description="Response regulatory" evidence="6">
    <location>
        <begin position="610"/>
        <end position="726"/>
    </location>
</feature>
<evidence type="ECO:0000256" key="1">
    <source>
        <dbReference type="ARBA" id="ARBA00000085"/>
    </source>
</evidence>
<dbReference type="CDD" id="cd00082">
    <property type="entry name" value="HisKA"/>
    <property type="match status" value="1"/>
</dbReference>
<dbReference type="GO" id="GO:0000155">
    <property type="term" value="F:phosphorelay sensor kinase activity"/>
    <property type="evidence" value="ECO:0007669"/>
    <property type="project" value="InterPro"/>
</dbReference>
<organism evidence="8 9">
    <name type="scientific">Stenotrophomonas rhizophila</name>
    <dbReference type="NCBI Taxonomy" id="216778"/>
    <lineage>
        <taxon>Bacteria</taxon>
        <taxon>Pseudomonadati</taxon>
        <taxon>Pseudomonadota</taxon>
        <taxon>Gammaproteobacteria</taxon>
        <taxon>Lysobacterales</taxon>
        <taxon>Lysobacteraceae</taxon>
        <taxon>Stenotrophomonas</taxon>
    </lineage>
</organism>
<evidence type="ECO:0000256" key="3">
    <source>
        <dbReference type="ARBA" id="ARBA00022553"/>
    </source>
</evidence>
<dbReference type="EMBL" id="RCDC01000004">
    <property type="protein sequence ID" value="RLK56384.1"/>
    <property type="molecule type" value="Genomic_DNA"/>
</dbReference>
<sequence>MADMIRSHDWADTPMGPAETWPHSLRTSLGFVLNSTLLGAVLWGPELRLFYSDGYREMLGDRHPGALGQPVVDVWGETYAPIAESFATVMATGQGFGSRDIRLPMVRDGVQKTTHWNATASPIFGEDGSIMGILNIAIEITDQVKANAERDEQHLALNSENKALSDSVDVRIAERDSDVSKEQAFEQDAERGQLALAAGAIVGTWSWDLTQDRFTIDEAFSKSFGLEDLSRLSGIPLARIVANVHPDDLDGLAAAISEVIARGGAYAHQYRVRQCDGEYHWVEANGRVEHAPDGTPLRFPGVILDVGEKRELVEQRDNAWNDLRQLNAALEDRITERTQELMQSEEALRQSQKMEAVGHLTGGLAHDFNNLLAGILGALDLIALRLEQGRTKDLEKYVTTAQGAAGRAAALTHRLLAFARRQTLLPEPTSVNRLVIDMLGMIQRTVGPGIRIENVAAAGLWPALVDRSQLENSLLSLCINARDAMPTGGRLTIETCNRWIDPGMGKQLNMPEGEYLSMCVSDTGAGMPPEVIAKAFDPFFTTKPLGAGTGLGLSMIYGFAKQSGGQVRIHSEVGEGSMVCIYLPRHHEAGVEADKSVAPLKLVPTNAGETVMIVDDEPSIRMLLTDVLEEMSYHVIQAADSQTGLKILQSDVRLDLLISDVGLPGGMNGRQMADAARVTRPNLKVLFVTGFAESAMLNEGHLSPGMTVMTKPFNIGILTERVRDLISL</sequence>
<dbReference type="SMART" id="SM00388">
    <property type="entry name" value="HisKA"/>
    <property type="match status" value="1"/>
</dbReference>
<dbReference type="Gene3D" id="3.30.565.10">
    <property type="entry name" value="Histidine kinase-like ATPase, C-terminal domain"/>
    <property type="match status" value="1"/>
</dbReference>
<evidence type="ECO:0000256" key="2">
    <source>
        <dbReference type="ARBA" id="ARBA00012438"/>
    </source>
</evidence>
<dbReference type="InterPro" id="IPR001789">
    <property type="entry name" value="Sig_transdc_resp-reg_receiver"/>
</dbReference>
<dbReference type="CDD" id="cd18161">
    <property type="entry name" value="REC_hyHK_blue-like"/>
    <property type="match status" value="1"/>
</dbReference>
<keyword evidence="3 4" id="KW-0597">Phosphoprotein</keyword>
<dbReference type="CDD" id="cd00130">
    <property type="entry name" value="PAS"/>
    <property type="match status" value="1"/>
</dbReference>
<comment type="caution">
    <text evidence="8">The sequence shown here is derived from an EMBL/GenBank/DDBJ whole genome shotgun (WGS) entry which is preliminary data.</text>
</comment>